<accession>A0A2Z2HWB2</accession>
<dbReference type="Proteomes" id="UP000250088">
    <property type="component" value="Chromosome"/>
</dbReference>
<dbReference type="GeneID" id="32892809"/>
<reference evidence="3" key="1">
    <citation type="submission" date="2017-02" db="EMBL/GenBank/DDBJ databases">
        <title>Natronthermophilus aegyptiacus gen. nov.,sp. nov., an aerobic, extremely halophilic alkalithermophilic archaeon isolated from the athalassohaline Wadi An Natrun, Egypt.</title>
        <authorList>
            <person name="Zhao B."/>
        </authorList>
    </citation>
    <scope>NUCLEOTIDE SEQUENCE [LARGE SCALE GENOMIC DNA]</scope>
    <source>
        <strain evidence="3">JW/NM-HA 15</strain>
    </source>
</reference>
<evidence type="ECO:0000259" key="1">
    <source>
        <dbReference type="Pfam" id="PF23921"/>
    </source>
</evidence>
<proteinExistence type="predicted"/>
<evidence type="ECO:0000313" key="3">
    <source>
        <dbReference type="Proteomes" id="UP000250088"/>
    </source>
</evidence>
<dbReference type="KEGG" id="naj:B1756_01980"/>
<dbReference type="InterPro" id="IPR055684">
    <property type="entry name" value="DUF7260"/>
</dbReference>
<gene>
    <name evidence="2" type="ORF">B1756_01980</name>
</gene>
<dbReference type="Pfam" id="PF23921">
    <property type="entry name" value="DUF7260"/>
    <property type="match status" value="1"/>
</dbReference>
<dbReference type="AlphaFoldDB" id="A0A2Z2HWB2"/>
<evidence type="ECO:0000313" key="2">
    <source>
        <dbReference type="EMBL" id="ARS91629.1"/>
    </source>
</evidence>
<dbReference type="RefSeq" id="WP_228434435.1">
    <property type="nucleotide sequence ID" value="NZ_CP019893.1"/>
</dbReference>
<sequence length="258" mass="28952">MTVESWLPEAIECVEAEQDHVEGKLAAIARFEDGIEEIELVRGSTARAHATDGGVTAISHQRSGREDRCRQVRELFADTVRPYSIEDVDGSEPLLESIRAELGGDVAAVLAPSTDGQFTAPVMQAIHSATRQRREELETMDRALTRERDSLESAATELESVAETVSSMNRASLLELGFDELADRHETLETQRDRCRRICQERQTELRRRTGRLPTDELVEFLYSDLSVSYPVLATATTLYRSCFDGQRVVRDHLVRCA</sequence>
<keyword evidence="3" id="KW-1185">Reference proteome</keyword>
<feature type="domain" description="DUF7260" evidence="1">
    <location>
        <begin position="6"/>
        <end position="245"/>
    </location>
</feature>
<name>A0A2Z2HWB2_9EURY</name>
<protein>
    <recommendedName>
        <fullName evidence="1">DUF7260 domain-containing protein</fullName>
    </recommendedName>
</protein>
<dbReference type="EMBL" id="CP019893">
    <property type="protein sequence ID" value="ARS91629.1"/>
    <property type="molecule type" value="Genomic_DNA"/>
</dbReference>
<organism evidence="2 3">
    <name type="scientific">Natrarchaeobaculum aegyptiacum</name>
    <dbReference type="NCBI Taxonomy" id="745377"/>
    <lineage>
        <taxon>Archaea</taxon>
        <taxon>Methanobacteriati</taxon>
        <taxon>Methanobacteriota</taxon>
        <taxon>Stenosarchaea group</taxon>
        <taxon>Halobacteria</taxon>
        <taxon>Halobacteriales</taxon>
        <taxon>Natrialbaceae</taxon>
        <taxon>Natrarchaeobaculum</taxon>
    </lineage>
</organism>